<evidence type="ECO:0000256" key="1">
    <source>
        <dbReference type="SAM" id="MobiDB-lite"/>
    </source>
</evidence>
<dbReference type="Proteomes" id="UP000663829">
    <property type="component" value="Unassembled WGS sequence"/>
</dbReference>
<dbReference type="EMBL" id="CAJNOK010033463">
    <property type="protein sequence ID" value="CAF1494467.1"/>
    <property type="molecule type" value="Genomic_DNA"/>
</dbReference>
<dbReference type="EMBL" id="CAJNOQ010001621">
    <property type="protein sequence ID" value="CAF0907645.1"/>
    <property type="molecule type" value="Genomic_DNA"/>
</dbReference>
<name>A0A814A5J9_9BILA</name>
<evidence type="ECO:0000313" key="4">
    <source>
        <dbReference type="EMBL" id="CAF3689140.1"/>
    </source>
</evidence>
<feature type="region of interest" description="Disordered" evidence="1">
    <location>
        <begin position="215"/>
        <end position="237"/>
    </location>
</feature>
<gene>
    <name evidence="2" type="ORF">GPM918_LOCUS8975</name>
    <name evidence="3" type="ORF">OVA965_LOCUS36654</name>
    <name evidence="4" type="ORF">SRO942_LOCUS8976</name>
    <name evidence="5" type="ORF">TMI583_LOCUS37677</name>
</gene>
<dbReference type="Proteomes" id="UP000682733">
    <property type="component" value="Unassembled WGS sequence"/>
</dbReference>
<dbReference type="OrthoDB" id="9998312at2759"/>
<dbReference type="EMBL" id="CAJOBC010001621">
    <property type="protein sequence ID" value="CAF3689140.1"/>
    <property type="molecule type" value="Genomic_DNA"/>
</dbReference>
<dbReference type="Proteomes" id="UP000677228">
    <property type="component" value="Unassembled WGS sequence"/>
</dbReference>
<evidence type="ECO:0000313" key="5">
    <source>
        <dbReference type="EMBL" id="CAF4283565.1"/>
    </source>
</evidence>
<comment type="caution">
    <text evidence="2">The sequence shown here is derived from an EMBL/GenBank/DDBJ whole genome shotgun (WGS) entry which is preliminary data.</text>
</comment>
<evidence type="ECO:0000313" key="2">
    <source>
        <dbReference type="EMBL" id="CAF0907645.1"/>
    </source>
</evidence>
<accession>A0A814A5J9</accession>
<reference evidence="2" key="1">
    <citation type="submission" date="2021-02" db="EMBL/GenBank/DDBJ databases">
        <authorList>
            <person name="Nowell W R."/>
        </authorList>
    </citation>
    <scope>NUCLEOTIDE SEQUENCE</scope>
</reference>
<keyword evidence="6" id="KW-1185">Reference proteome</keyword>
<protein>
    <submittedName>
        <fullName evidence="2">Uncharacterized protein</fullName>
    </submittedName>
</protein>
<feature type="compositionally biased region" description="Basic and acidic residues" evidence="1">
    <location>
        <begin position="218"/>
        <end position="228"/>
    </location>
</feature>
<dbReference type="Proteomes" id="UP000681722">
    <property type="component" value="Unassembled WGS sequence"/>
</dbReference>
<organism evidence="2 6">
    <name type="scientific">Didymodactylos carnosus</name>
    <dbReference type="NCBI Taxonomy" id="1234261"/>
    <lineage>
        <taxon>Eukaryota</taxon>
        <taxon>Metazoa</taxon>
        <taxon>Spiralia</taxon>
        <taxon>Gnathifera</taxon>
        <taxon>Rotifera</taxon>
        <taxon>Eurotatoria</taxon>
        <taxon>Bdelloidea</taxon>
        <taxon>Philodinida</taxon>
        <taxon>Philodinidae</taxon>
        <taxon>Didymodactylos</taxon>
    </lineage>
</organism>
<proteinExistence type="predicted"/>
<dbReference type="AlphaFoldDB" id="A0A814A5J9"/>
<dbReference type="EMBL" id="CAJOBA010055442">
    <property type="protein sequence ID" value="CAF4283565.1"/>
    <property type="molecule type" value="Genomic_DNA"/>
</dbReference>
<sequence>MQLNTLDTKKPIDYDNLTIITRPKPPRRRRSGVTYIPFRPYVKCLNSVRLPYSFTNGHTGWFVKGKPEVYFTQQNARCIGTLLEDCDISDSIRLDIEAESTKLPMMCKLWIIVDGAIVERGKAHMVQDAAIQVQIAGRSQRNLGLNESTVRMTTYDRRRRQSWHDINEYRSIPYYQYTRPAKNCPQTGVQCNMDSEKPLSIVEEIPDDARLNKKAKNRPQEVGKRERTSITTQTGCV</sequence>
<evidence type="ECO:0000313" key="3">
    <source>
        <dbReference type="EMBL" id="CAF1494467.1"/>
    </source>
</evidence>
<evidence type="ECO:0000313" key="6">
    <source>
        <dbReference type="Proteomes" id="UP000663829"/>
    </source>
</evidence>